<dbReference type="SUPFAM" id="SSF56300">
    <property type="entry name" value="Metallo-dependent phosphatases"/>
    <property type="match status" value="1"/>
</dbReference>
<reference evidence="3 4" key="1">
    <citation type="journal article" date="2013" name="Genome Announc.">
        <title>Genome of the haloarchaeon Natronomonas moolapensis, a neutrophilic member of a previously haloalkaliphilic genus.</title>
        <authorList>
            <person name="Dyall-Smith M.L."/>
            <person name="Pfeiffer F."/>
            <person name="Oberwinkler T."/>
            <person name="Klee K."/>
            <person name="Rampp M."/>
            <person name="Palm P."/>
            <person name="Gross K."/>
            <person name="Schuster S.C."/>
            <person name="Oesterhelt D."/>
        </authorList>
    </citation>
    <scope>NUCLEOTIDE SEQUENCE [LARGE SCALE GENOMIC DNA]</scope>
    <source>
        <strain evidence="4">DSM 18674 / JCM 14361 / 8.8.11</strain>
    </source>
</reference>
<organism evidence="3 4">
    <name type="scientific">Natronomonas moolapensis (strain DSM 18674 / CECT 7526 / JCM 14361 / 8.8.11)</name>
    <dbReference type="NCBI Taxonomy" id="268739"/>
    <lineage>
        <taxon>Archaea</taxon>
        <taxon>Methanobacteriati</taxon>
        <taxon>Methanobacteriota</taxon>
        <taxon>Stenosarchaea group</taxon>
        <taxon>Halobacteria</taxon>
        <taxon>Halobacteriales</taxon>
        <taxon>Natronomonadaceae</taxon>
        <taxon>Natronomonas</taxon>
    </lineage>
</organism>
<dbReference type="GO" id="GO:0016791">
    <property type="term" value="F:phosphatase activity"/>
    <property type="evidence" value="ECO:0007669"/>
    <property type="project" value="TreeGrafter"/>
</dbReference>
<dbReference type="GO" id="GO:0005737">
    <property type="term" value="C:cytoplasm"/>
    <property type="evidence" value="ECO:0007669"/>
    <property type="project" value="TreeGrafter"/>
</dbReference>
<evidence type="ECO:0000259" key="2">
    <source>
        <dbReference type="Pfam" id="PF00149"/>
    </source>
</evidence>
<dbReference type="RefSeq" id="WP_015410587.1">
    <property type="nucleotide sequence ID" value="NC_020388.1"/>
</dbReference>
<dbReference type="Gene3D" id="3.60.21.10">
    <property type="match status" value="1"/>
</dbReference>
<dbReference type="InterPro" id="IPR050126">
    <property type="entry name" value="Ap4A_hydrolase"/>
</dbReference>
<dbReference type="HOGENOM" id="CLU_023125_3_1_2"/>
<feature type="region of interest" description="Disordered" evidence="1">
    <location>
        <begin position="212"/>
        <end position="237"/>
    </location>
</feature>
<dbReference type="CDD" id="cd00144">
    <property type="entry name" value="MPP_PPP_family"/>
    <property type="match status" value="1"/>
</dbReference>
<dbReference type="PANTHER" id="PTHR42850">
    <property type="entry name" value="METALLOPHOSPHOESTERASE"/>
    <property type="match status" value="1"/>
</dbReference>
<protein>
    <submittedName>
        <fullName evidence="3">Metallophosphoesterase domain protein</fullName>
    </submittedName>
</protein>
<sequence>MSLELLLDTDLDAAHRRLDSDDWDDIYVVGDVHGCRATLERLLDSLAPDRNDLVVFVGDLVRKGPDSEGVIDVLRSRSNLLSVRGNNEQKLVDGRKSIDSLSDDDLAYLDSLPAVISWDDVAVVHGGIDHRKPVAEHTLTDVLNTRSLAPEGGYERPYWFETRRESPRIFFGHTVLAEPFASDHAVGLDTGCVYGGRLTAYDYRDSAFRSVEPPETYRSRSTDSIVEPRLATPDGQP</sequence>
<keyword evidence="4" id="KW-1185">Reference proteome</keyword>
<dbReference type="STRING" id="268739.Nmlp_3746"/>
<dbReference type="eggNOG" id="arCOG01143">
    <property type="taxonomic scope" value="Archaea"/>
</dbReference>
<accession>M1Y5L2</accession>
<dbReference type="Proteomes" id="UP000011867">
    <property type="component" value="Chromosome"/>
</dbReference>
<dbReference type="EMBL" id="HF582854">
    <property type="protein sequence ID" value="CCQ37860.1"/>
    <property type="molecule type" value="Genomic_DNA"/>
</dbReference>
<dbReference type="InterPro" id="IPR004843">
    <property type="entry name" value="Calcineurin-like_PHP"/>
</dbReference>
<gene>
    <name evidence="3" type="ordered locus">Nmlp_3746</name>
</gene>
<dbReference type="Pfam" id="PF00149">
    <property type="entry name" value="Metallophos"/>
    <property type="match status" value="1"/>
</dbReference>
<dbReference type="KEGG" id="nmo:Nmlp_3746"/>
<dbReference type="OrthoDB" id="303721at2157"/>
<feature type="domain" description="Calcineurin-like phosphoesterase" evidence="2">
    <location>
        <begin position="26"/>
        <end position="177"/>
    </location>
</feature>
<dbReference type="PANTHER" id="PTHR42850:SF4">
    <property type="entry name" value="ZINC-DEPENDENT ENDOPOLYPHOSPHATASE"/>
    <property type="match status" value="1"/>
</dbReference>
<name>M1Y5L2_NATM8</name>
<dbReference type="AlphaFoldDB" id="M1Y5L2"/>
<evidence type="ECO:0000256" key="1">
    <source>
        <dbReference type="SAM" id="MobiDB-lite"/>
    </source>
</evidence>
<proteinExistence type="predicted"/>
<evidence type="ECO:0000313" key="3">
    <source>
        <dbReference type="EMBL" id="CCQ37860.1"/>
    </source>
</evidence>
<dbReference type="GeneID" id="14652983"/>
<dbReference type="InterPro" id="IPR029052">
    <property type="entry name" value="Metallo-depent_PP-like"/>
</dbReference>
<evidence type="ECO:0000313" key="4">
    <source>
        <dbReference type="Proteomes" id="UP000011867"/>
    </source>
</evidence>